<keyword evidence="1" id="KW-1133">Transmembrane helix</keyword>
<accession>A0A0F4TNC0</accession>
<reference evidence="2 3" key="1">
    <citation type="submission" date="2015-03" db="EMBL/GenBank/DDBJ databases">
        <title>Comparative genomics of Pseudomonas insights into diversity of traits involved in vanlence and defense.</title>
        <authorList>
            <person name="Qin Y."/>
        </authorList>
    </citation>
    <scope>NUCLEOTIDE SEQUENCE [LARGE SCALE GENOMIC DNA]</scope>
    <source>
        <strain evidence="2 3">C8</strain>
    </source>
</reference>
<sequence>MEFDINVFAKLLAPALTAIVGLIVKSYLEARPKLITYLVHSSAIPLHDEKNTNVNTHSIVVRNAGKRTAHNVRIGHYFLPAFQIHPQLAHEIIRGKDNSAEIVIPTLVPGEQISISYLYFPPSLWSQIHSHCKSDEMAAKYINITPAIQPSKLQLAVVWGLMFVGASTLLYWSIYWLLVWVQKSA</sequence>
<dbReference type="AlphaFoldDB" id="A0A0F4TNC0"/>
<dbReference type="Proteomes" id="UP000033588">
    <property type="component" value="Unassembled WGS sequence"/>
</dbReference>
<name>A0A0F4TNC0_PSEFL</name>
<feature type="transmembrane region" description="Helical" evidence="1">
    <location>
        <begin position="6"/>
        <end position="24"/>
    </location>
</feature>
<gene>
    <name evidence="2" type="ORF">VC35_14010</name>
</gene>
<keyword evidence="1" id="KW-0472">Membrane</keyword>
<dbReference type="EMBL" id="LACC01000016">
    <property type="protein sequence ID" value="KJZ45938.1"/>
    <property type="molecule type" value="Genomic_DNA"/>
</dbReference>
<keyword evidence="1" id="KW-0812">Transmembrane</keyword>
<evidence type="ECO:0000313" key="3">
    <source>
        <dbReference type="Proteomes" id="UP000033588"/>
    </source>
</evidence>
<protein>
    <submittedName>
        <fullName evidence="2">Uncharacterized protein</fullName>
    </submittedName>
</protein>
<comment type="caution">
    <text evidence="2">The sequence shown here is derived from an EMBL/GenBank/DDBJ whole genome shotgun (WGS) entry which is preliminary data.</text>
</comment>
<evidence type="ECO:0000256" key="1">
    <source>
        <dbReference type="SAM" id="Phobius"/>
    </source>
</evidence>
<evidence type="ECO:0000313" key="2">
    <source>
        <dbReference type="EMBL" id="KJZ45938.1"/>
    </source>
</evidence>
<dbReference type="OrthoDB" id="8563591at2"/>
<dbReference type="PATRIC" id="fig|294.132.peg.1577"/>
<feature type="transmembrane region" description="Helical" evidence="1">
    <location>
        <begin position="156"/>
        <end position="178"/>
    </location>
</feature>
<proteinExistence type="predicted"/>
<dbReference type="RefSeq" id="WP_038978440.1">
    <property type="nucleotide sequence ID" value="NZ_LACC01000016.1"/>
</dbReference>
<organism evidence="2 3">
    <name type="scientific">Pseudomonas fluorescens</name>
    <dbReference type="NCBI Taxonomy" id="294"/>
    <lineage>
        <taxon>Bacteria</taxon>
        <taxon>Pseudomonadati</taxon>
        <taxon>Pseudomonadota</taxon>
        <taxon>Gammaproteobacteria</taxon>
        <taxon>Pseudomonadales</taxon>
        <taxon>Pseudomonadaceae</taxon>
        <taxon>Pseudomonas</taxon>
    </lineage>
</organism>